<feature type="domain" description="Response regulatory" evidence="4">
    <location>
        <begin position="3"/>
        <end position="116"/>
    </location>
</feature>
<evidence type="ECO:0000256" key="2">
    <source>
        <dbReference type="ARBA" id="ARBA00024867"/>
    </source>
</evidence>
<accession>A0A7I8DNY1</accession>
<dbReference type="GO" id="GO:0003677">
    <property type="term" value="F:DNA binding"/>
    <property type="evidence" value="ECO:0007669"/>
    <property type="project" value="UniProtKB-KW"/>
</dbReference>
<evidence type="ECO:0000256" key="1">
    <source>
        <dbReference type="ARBA" id="ARBA00018672"/>
    </source>
</evidence>
<dbReference type="Pfam" id="PF04397">
    <property type="entry name" value="LytTR"/>
    <property type="match status" value="1"/>
</dbReference>
<keyword evidence="3" id="KW-0597">Phosphoprotein</keyword>
<evidence type="ECO:0000259" key="5">
    <source>
        <dbReference type="PROSITE" id="PS50930"/>
    </source>
</evidence>
<dbReference type="GO" id="GO:0000156">
    <property type="term" value="F:phosphorelay response regulator activity"/>
    <property type="evidence" value="ECO:0007669"/>
    <property type="project" value="InterPro"/>
</dbReference>
<dbReference type="SUPFAM" id="SSF52172">
    <property type="entry name" value="CheY-like"/>
    <property type="match status" value="1"/>
</dbReference>
<dbReference type="Gene3D" id="3.40.50.2300">
    <property type="match status" value="1"/>
</dbReference>
<reference evidence="6 7" key="1">
    <citation type="submission" date="2020-08" db="EMBL/GenBank/DDBJ databases">
        <title>Draft genome sequencing of an Anaerocolumna strain isolated from anoxic soil subjected to BSD treatment.</title>
        <authorList>
            <person name="Uek A."/>
            <person name="Tonouchi A."/>
        </authorList>
    </citation>
    <scope>NUCLEOTIDE SEQUENCE [LARGE SCALE GENOMIC DNA]</scope>
    <source>
        <strain evidence="6 7">CTTW</strain>
    </source>
</reference>
<dbReference type="SMART" id="SM00850">
    <property type="entry name" value="LytTR"/>
    <property type="match status" value="1"/>
</dbReference>
<dbReference type="InterPro" id="IPR046947">
    <property type="entry name" value="LytR-like"/>
</dbReference>
<dbReference type="PANTHER" id="PTHR37299">
    <property type="entry name" value="TRANSCRIPTIONAL REGULATOR-RELATED"/>
    <property type="match status" value="1"/>
</dbReference>
<evidence type="ECO:0000259" key="4">
    <source>
        <dbReference type="PROSITE" id="PS50110"/>
    </source>
</evidence>
<feature type="modified residue" description="4-aspartylphosphate" evidence="3">
    <location>
        <position position="53"/>
    </location>
</feature>
<comment type="function">
    <text evidence="2">May play the central regulatory role in sporulation. It may be an element of the effector pathway responsible for the activation of sporulation genes in response to nutritional stress. Spo0A may act in concert with spo0H (a sigma factor) to control the expression of some genes that are critical to the sporulation process.</text>
</comment>
<evidence type="ECO:0000313" key="6">
    <source>
        <dbReference type="EMBL" id="BCJ97996.1"/>
    </source>
</evidence>
<keyword evidence="7" id="KW-1185">Reference proteome</keyword>
<proteinExistence type="predicted"/>
<dbReference type="Proteomes" id="UP000515703">
    <property type="component" value="Chromosome"/>
</dbReference>
<dbReference type="PANTHER" id="PTHR37299:SF1">
    <property type="entry name" value="STAGE 0 SPORULATION PROTEIN A HOMOLOG"/>
    <property type="match status" value="1"/>
</dbReference>
<reference evidence="6 7" key="2">
    <citation type="submission" date="2020-08" db="EMBL/GenBank/DDBJ databases">
        <authorList>
            <person name="Ueki A."/>
            <person name="Tonouchi A."/>
        </authorList>
    </citation>
    <scope>NUCLEOTIDE SEQUENCE [LARGE SCALE GENOMIC DNA]</scope>
    <source>
        <strain evidence="6 7">CTTW</strain>
    </source>
</reference>
<evidence type="ECO:0000313" key="7">
    <source>
        <dbReference type="Proteomes" id="UP000515703"/>
    </source>
</evidence>
<dbReference type="RefSeq" id="WP_185258360.1">
    <property type="nucleotide sequence ID" value="NZ_AP023368.1"/>
</dbReference>
<name>A0A7I8DNY1_9FIRM</name>
<organism evidence="6 7">
    <name type="scientific">Anaerocolumna chitinilytica</name>
    <dbReference type="NCBI Taxonomy" id="1727145"/>
    <lineage>
        <taxon>Bacteria</taxon>
        <taxon>Bacillati</taxon>
        <taxon>Bacillota</taxon>
        <taxon>Clostridia</taxon>
        <taxon>Lachnospirales</taxon>
        <taxon>Lachnospiraceae</taxon>
        <taxon>Anaerocolumna</taxon>
    </lineage>
</organism>
<keyword evidence="6" id="KW-0238">DNA-binding</keyword>
<feature type="domain" description="HTH LytTR-type" evidence="5">
    <location>
        <begin position="127"/>
        <end position="226"/>
    </location>
</feature>
<dbReference type="SMART" id="SM00448">
    <property type="entry name" value="REC"/>
    <property type="match status" value="1"/>
</dbReference>
<dbReference type="AlphaFoldDB" id="A0A7I8DNY1"/>
<dbReference type="KEGG" id="acht:bsdcttw_10370"/>
<dbReference type="PROSITE" id="PS50110">
    <property type="entry name" value="RESPONSE_REGULATORY"/>
    <property type="match status" value="1"/>
</dbReference>
<dbReference type="InterPro" id="IPR007492">
    <property type="entry name" value="LytTR_DNA-bd_dom"/>
</dbReference>
<dbReference type="EMBL" id="AP023368">
    <property type="protein sequence ID" value="BCJ97996.1"/>
    <property type="molecule type" value="Genomic_DNA"/>
</dbReference>
<dbReference type="InterPro" id="IPR011006">
    <property type="entry name" value="CheY-like_superfamily"/>
</dbReference>
<sequence>MIRIAICDDETAVLQQTKLLLNEYPGAAFTIDEFTRGEDLLLSEHNYEIILLDIDMPETNGIETARLIRQKDKSVKIIYVTNYSDYTTFAFAVHAFAYLLKPLSREELYKQLEEVFEYMQPAADSLLEFNTSEGILRVNSKDILYFEYQCRKVYLRTHTDTYILKCKITDLAGELSDKGFYMPHKSFVVNLYSVKNIKGYDIYLINGLTIPLSQKKSMEFRRALNHYLSEGMNLTL</sequence>
<gene>
    <name evidence="6" type="ORF">bsdcttw_10370</name>
</gene>
<protein>
    <recommendedName>
        <fullName evidence="1">Stage 0 sporulation protein A homolog</fullName>
    </recommendedName>
</protein>
<dbReference type="InterPro" id="IPR001789">
    <property type="entry name" value="Sig_transdc_resp-reg_receiver"/>
</dbReference>
<dbReference type="PROSITE" id="PS50930">
    <property type="entry name" value="HTH_LYTTR"/>
    <property type="match status" value="1"/>
</dbReference>
<dbReference type="Gene3D" id="2.40.50.1020">
    <property type="entry name" value="LytTr DNA-binding domain"/>
    <property type="match status" value="1"/>
</dbReference>
<dbReference type="Pfam" id="PF00072">
    <property type="entry name" value="Response_reg"/>
    <property type="match status" value="1"/>
</dbReference>
<evidence type="ECO:0000256" key="3">
    <source>
        <dbReference type="PROSITE-ProRule" id="PRU00169"/>
    </source>
</evidence>